<keyword evidence="2" id="KW-1185">Reference proteome</keyword>
<dbReference type="Proteomes" id="UP000799539">
    <property type="component" value="Unassembled WGS sequence"/>
</dbReference>
<dbReference type="AlphaFoldDB" id="A0A6A6F827"/>
<name>A0A6A6F827_9PEZI</name>
<gene>
    <name evidence="1" type="ORF">CERZMDRAFT_91474</name>
</gene>
<accession>A0A6A6F827</accession>
<dbReference type="EMBL" id="ML992690">
    <property type="protein sequence ID" value="KAF2208931.1"/>
    <property type="molecule type" value="Genomic_DNA"/>
</dbReference>
<reference evidence="1" key="1">
    <citation type="journal article" date="2020" name="Stud. Mycol.">
        <title>101 Dothideomycetes genomes: a test case for predicting lifestyles and emergence of pathogens.</title>
        <authorList>
            <person name="Haridas S."/>
            <person name="Albert R."/>
            <person name="Binder M."/>
            <person name="Bloem J."/>
            <person name="Labutti K."/>
            <person name="Salamov A."/>
            <person name="Andreopoulos B."/>
            <person name="Baker S."/>
            <person name="Barry K."/>
            <person name="Bills G."/>
            <person name="Bluhm B."/>
            <person name="Cannon C."/>
            <person name="Castanera R."/>
            <person name="Culley D."/>
            <person name="Daum C."/>
            <person name="Ezra D."/>
            <person name="Gonzalez J."/>
            <person name="Henrissat B."/>
            <person name="Kuo A."/>
            <person name="Liang C."/>
            <person name="Lipzen A."/>
            <person name="Lutzoni F."/>
            <person name="Magnuson J."/>
            <person name="Mondo S."/>
            <person name="Nolan M."/>
            <person name="Ohm R."/>
            <person name="Pangilinan J."/>
            <person name="Park H.-J."/>
            <person name="Ramirez L."/>
            <person name="Alfaro M."/>
            <person name="Sun H."/>
            <person name="Tritt A."/>
            <person name="Yoshinaga Y."/>
            <person name="Zwiers L.-H."/>
            <person name="Turgeon B."/>
            <person name="Goodwin S."/>
            <person name="Spatafora J."/>
            <person name="Crous P."/>
            <person name="Grigoriev I."/>
        </authorList>
    </citation>
    <scope>NUCLEOTIDE SEQUENCE</scope>
    <source>
        <strain evidence="1">SCOH1-5</strain>
    </source>
</reference>
<proteinExistence type="predicted"/>
<sequence length="72" mass="8022">MFNADISRSVQEDWNLDARTDATAGLVCCVIHSPEIPWCLDPKLDSSTPSPHPSRATPWVVGFMSPEHVWES</sequence>
<evidence type="ECO:0000313" key="2">
    <source>
        <dbReference type="Proteomes" id="UP000799539"/>
    </source>
</evidence>
<organism evidence="1 2">
    <name type="scientific">Cercospora zeae-maydis SCOH1-5</name>
    <dbReference type="NCBI Taxonomy" id="717836"/>
    <lineage>
        <taxon>Eukaryota</taxon>
        <taxon>Fungi</taxon>
        <taxon>Dikarya</taxon>
        <taxon>Ascomycota</taxon>
        <taxon>Pezizomycotina</taxon>
        <taxon>Dothideomycetes</taxon>
        <taxon>Dothideomycetidae</taxon>
        <taxon>Mycosphaerellales</taxon>
        <taxon>Mycosphaerellaceae</taxon>
        <taxon>Cercospora</taxon>
    </lineage>
</organism>
<evidence type="ECO:0000313" key="1">
    <source>
        <dbReference type="EMBL" id="KAF2208931.1"/>
    </source>
</evidence>
<protein>
    <submittedName>
        <fullName evidence="1">Uncharacterized protein</fullName>
    </submittedName>
</protein>